<keyword evidence="9" id="KW-1185">Reference proteome</keyword>
<dbReference type="InterPro" id="IPR011990">
    <property type="entry name" value="TPR-like_helical_dom_sf"/>
</dbReference>
<dbReference type="Gene3D" id="1.25.40.10">
    <property type="entry name" value="Tetratricopeptide repeat domain"/>
    <property type="match status" value="1"/>
</dbReference>
<dbReference type="PATRIC" id="fig|1622118.3.peg.2039"/>
<evidence type="ECO:0000256" key="4">
    <source>
        <dbReference type="ARBA" id="ARBA00022989"/>
    </source>
</evidence>
<dbReference type="SUPFAM" id="SSF53649">
    <property type="entry name" value="Alkaline phosphatase-like"/>
    <property type="match status" value="1"/>
</dbReference>
<dbReference type="PANTHER" id="PTHR47371:SF3">
    <property type="entry name" value="PHOSPHOGLYCEROL TRANSFERASE I"/>
    <property type="match status" value="1"/>
</dbReference>
<dbReference type="PANTHER" id="PTHR47371">
    <property type="entry name" value="LIPOTEICHOIC ACID SYNTHASE"/>
    <property type="match status" value="1"/>
</dbReference>
<organism evidence="8 9">
    <name type="scientific">Lutibacter profundi</name>
    <dbReference type="NCBI Taxonomy" id="1622118"/>
    <lineage>
        <taxon>Bacteria</taxon>
        <taxon>Pseudomonadati</taxon>
        <taxon>Bacteroidota</taxon>
        <taxon>Flavobacteriia</taxon>
        <taxon>Flavobacteriales</taxon>
        <taxon>Flavobacteriaceae</taxon>
        <taxon>Lutibacter</taxon>
    </lineage>
</organism>
<evidence type="ECO:0000256" key="6">
    <source>
        <dbReference type="SAM" id="Phobius"/>
    </source>
</evidence>
<dbReference type="InterPro" id="IPR017850">
    <property type="entry name" value="Alkaline_phosphatase_core_sf"/>
</dbReference>
<comment type="subcellular location">
    <subcellularLocation>
        <location evidence="1">Cell membrane</location>
        <topology evidence="1">Multi-pass membrane protein</topology>
    </subcellularLocation>
</comment>
<protein>
    <submittedName>
        <fullName evidence="8">Sulfatase</fullName>
    </submittedName>
</protein>
<feature type="transmembrane region" description="Helical" evidence="6">
    <location>
        <begin position="130"/>
        <end position="152"/>
    </location>
</feature>
<dbReference type="RefSeq" id="WP_068209528.1">
    <property type="nucleotide sequence ID" value="NZ_CP013355.1"/>
</dbReference>
<dbReference type="AlphaFoldDB" id="A0A109RNV4"/>
<keyword evidence="2" id="KW-1003">Cell membrane</keyword>
<dbReference type="InterPro" id="IPR050448">
    <property type="entry name" value="OpgB/LTA_synthase_biosynth"/>
</dbReference>
<sequence>MKLKISKLLTSYFQLVFTLLILLWIGSFVEWLLTDYDKNLSALNIIVYKLLNDFWAVTFLGIVFFPLFWLFGLILKKYTTSVFQVLFLIILLIQASLIKYSLTTHINLGADLLGYSYNDMYTTVTSSVSLSLYTFLPFLLLIGLFYGVYWFLKKWLNGSRVLIISILLILIFGSLKLVFADASNELFQNKTQYLVTEIINFHTEKYKSNANLYGRDDYPLLKSSSKINDVLKPFFNISKSKPNIVIIMVEGLGGEFVGNHTYAGFTPYLDSLISKSLYWENFVSNTGRTFGILPSLTASLPFGDTGFLEIHNTPSHISLISILKANGYTTSYYSGDPSSFDRKINFLEYNQIDDVIDESKYGPKYQKTAANEGGFSWGYPDEEIFKKMLESIQNKKLPRLDIVMTLTNHEPFSFPNKEKYLKRVDSILNSEKILKIDRDKVVENKAIFASLLYTDTSIKNFMEAYVKRPEYENTIFIITGDHRLIPITQKDKLCRFHVPLYITSPLLKKAVTFKSVSSHWDITPSLVSFLMNNYNLNPIEEVSWISEGLDTAKQFRNIHQIAFMRYKGKINDFMYKDYLYSAGDLYKINSHFGIYKVKEDELLKTIKDSLEKFKNINAYLTKRNKIYPDSLNIYRKPNFKFTDTEKATIKKLTKELNYDQIFFLAREKAFNKEYKTAQLLCNYILNELPNHADARTLKGRTFAWNGQYKKAEAAFLNVLKRNPYYSDGYVALLDLYWWSDQDKKSVAIYKKALKNEITNPSVSFKMAKALKRMEDIQQSNFIIDSLLLKYSENKEYKSFKNTLQN</sequence>
<keyword evidence="3 6" id="KW-0812">Transmembrane</keyword>
<evidence type="ECO:0000256" key="5">
    <source>
        <dbReference type="ARBA" id="ARBA00023136"/>
    </source>
</evidence>
<dbReference type="CDD" id="cd16015">
    <property type="entry name" value="LTA_synthase"/>
    <property type="match status" value="1"/>
</dbReference>
<dbReference type="STRING" id="1622118.Lupro_09890"/>
<dbReference type="KEGG" id="lut:Lupro_09890"/>
<reference evidence="8 9" key="2">
    <citation type="journal article" date="2016" name="Int. J. Syst. Evol. Microbiol.">
        <title>Lutibacter profundi sp. nov., isolated from a deep-sea hydrothermal system on the Arctic Mid-Ocean Ridge and emended description of the genus Lutibacter.</title>
        <authorList>
            <person name="Le Moine Bauer S."/>
            <person name="Roalkvam I."/>
            <person name="Steen I.H."/>
            <person name="Dahle H."/>
        </authorList>
    </citation>
    <scope>NUCLEOTIDE SEQUENCE [LARGE SCALE GENOMIC DNA]</scope>
    <source>
        <strain evidence="8 9">LP1</strain>
    </source>
</reference>
<feature type="transmembrane region" description="Helical" evidence="6">
    <location>
        <begin position="161"/>
        <end position="179"/>
    </location>
</feature>
<evidence type="ECO:0000256" key="1">
    <source>
        <dbReference type="ARBA" id="ARBA00004651"/>
    </source>
</evidence>
<keyword evidence="5 6" id="KW-0472">Membrane</keyword>
<dbReference type="SUPFAM" id="SSF48452">
    <property type="entry name" value="TPR-like"/>
    <property type="match status" value="1"/>
</dbReference>
<evidence type="ECO:0000259" key="7">
    <source>
        <dbReference type="Pfam" id="PF00884"/>
    </source>
</evidence>
<dbReference type="Gene3D" id="3.40.720.10">
    <property type="entry name" value="Alkaline Phosphatase, subunit A"/>
    <property type="match status" value="1"/>
</dbReference>
<proteinExistence type="predicted"/>
<dbReference type="Pfam" id="PF00884">
    <property type="entry name" value="Sulfatase"/>
    <property type="match status" value="1"/>
</dbReference>
<evidence type="ECO:0000256" key="3">
    <source>
        <dbReference type="ARBA" id="ARBA00022692"/>
    </source>
</evidence>
<evidence type="ECO:0000256" key="2">
    <source>
        <dbReference type="ARBA" id="ARBA00022475"/>
    </source>
</evidence>
<gene>
    <name evidence="8" type="ORF">Lupro_09890</name>
</gene>
<feature type="transmembrane region" description="Helical" evidence="6">
    <location>
        <begin position="54"/>
        <end position="75"/>
    </location>
</feature>
<accession>A0A109RNV4</accession>
<reference evidence="9" key="1">
    <citation type="submission" date="2015-12" db="EMBL/GenBank/DDBJ databases">
        <title>Complete genome sequence of Lutibacter profundus strain LP1.</title>
        <authorList>
            <person name="Wissuwa J."/>
            <person name="Le Moine Bauer S."/>
            <person name="Stokke R."/>
            <person name="Dahle H."/>
            <person name="Steen I.H."/>
        </authorList>
    </citation>
    <scope>NUCLEOTIDE SEQUENCE [LARGE SCALE GENOMIC DNA]</scope>
    <source>
        <strain evidence="9">LP1</strain>
    </source>
</reference>
<dbReference type="Proteomes" id="UP000059672">
    <property type="component" value="Chromosome"/>
</dbReference>
<feature type="transmembrane region" description="Helical" evidence="6">
    <location>
        <begin position="82"/>
        <end position="102"/>
    </location>
</feature>
<evidence type="ECO:0000313" key="8">
    <source>
        <dbReference type="EMBL" id="AMC11557.1"/>
    </source>
</evidence>
<name>A0A109RNV4_9FLAO</name>
<keyword evidence="4 6" id="KW-1133">Transmembrane helix</keyword>
<dbReference type="OrthoDB" id="9777768at2"/>
<dbReference type="InterPro" id="IPR000917">
    <property type="entry name" value="Sulfatase_N"/>
</dbReference>
<dbReference type="GO" id="GO:0005886">
    <property type="term" value="C:plasma membrane"/>
    <property type="evidence" value="ECO:0007669"/>
    <property type="project" value="UniProtKB-SubCell"/>
</dbReference>
<dbReference type="EMBL" id="CP013355">
    <property type="protein sequence ID" value="AMC11557.1"/>
    <property type="molecule type" value="Genomic_DNA"/>
</dbReference>
<feature type="domain" description="Sulfatase N-terminal" evidence="7">
    <location>
        <begin position="242"/>
        <end position="528"/>
    </location>
</feature>
<feature type="transmembrane region" description="Helical" evidence="6">
    <location>
        <begin position="12"/>
        <end position="34"/>
    </location>
</feature>
<evidence type="ECO:0000313" key="9">
    <source>
        <dbReference type="Proteomes" id="UP000059672"/>
    </source>
</evidence>